<sequence>MLFYYFRKNYLYLLACISLTFISCGAGKIPEDTSIKLQLLDDYIIPANFTFKNSHVGGLSAIDYDGKNYYAVCDEGSKPRFYEFNIKTSSSKIDTIIFKNVTYLSSNITDKLESKFDLESIIVDAYKKEFIISSEGAIDNFKNPFIVRVDTAGQYLNHYQLPTYFLAERNQKPRNNGVFEGLSTSAVNSKHIWVANELPLVKDGKNPKLYRTKSPVRFTLFNENLKATNQFSYLLEPIQKIPYYPFSLNGVTDFIEIAPLQFIVIERAYSAGRGKKSNSILLYKVDASKATNTLAINELKGKIQKEVIPAEKELIFNFKEIRKQLKQKIVDNIEGICFGPTLPNGNKTLMLIADNNFNAYTKQINQVIWLEIVTE</sequence>
<dbReference type="PROSITE" id="PS51257">
    <property type="entry name" value="PROKAR_LIPOPROTEIN"/>
    <property type="match status" value="1"/>
</dbReference>
<feature type="domain" description="Phytase-like" evidence="2">
    <location>
        <begin position="55"/>
        <end position="357"/>
    </location>
</feature>
<keyword evidence="4" id="KW-1185">Reference proteome</keyword>
<evidence type="ECO:0000259" key="2">
    <source>
        <dbReference type="Pfam" id="PF13449"/>
    </source>
</evidence>
<dbReference type="Proteomes" id="UP000184225">
    <property type="component" value="Unassembled WGS sequence"/>
</dbReference>
<evidence type="ECO:0000256" key="1">
    <source>
        <dbReference type="SAM" id="SignalP"/>
    </source>
</evidence>
<proteinExistence type="predicted"/>
<gene>
    <name evidence="3" type="ORF">SAMN04488096_106195</name>
</gene>
<dbReference type="PANTHER" id="PTHR37957:SF1">
    <property type="entry name" value="PHYTASE-LIKE DOMAIN-CONTAINING PROTEIN"/>
    <property type="match status" value="1"/>
</dbReference>
<reference evidence="3 4" key="1">
    <citation type="submission" date="2016-11" db="EMBL/GenBank/DDBJ databases">
        <authorList>
            <person name="Jaros S."/>
            <person name="Januszkiewicz K."/>
            <person name="Wedrychowicz H."/>
        </authorList>
    </citation>
    <scope>NUCLEOTIDE SEQUENCE [LARGE SCALE GENOMIC DNA]</scope>
    <source>
        <strain evidence="3 4">DSM 21425</strain>
    </source>
</reference>
<dbReference type="STRING" id="579105.SAMN04488096_106195"/>
<dbReference type="Pfam" id="PF13449">
    <property type="entry name" value="Phytase-like"/>
    <property type="match status" value="1"/>
</dbReference>
<accession>A0A1M6FKI1</accession>
<protein>
    <submittedName>
        <fullName evidence="3">Uncharacterized conserved protein</fullName>
    </submittedName>
</protein>
<dbReference type="AlphaFoldDB" id="A0A1M6FKI1"/>
<dbReference type="PANTHER" id="PTHR37957">
    <property type="entry name" value="BLR7070 PROTEIN"/>
    <property type="match status" value="1"/>
</dbReference>
<feature type="signal peptide" evidence="1">
    <location>
        <begin position="1"/>
        <end position="26"/>
    </location>
</feature>
<keyword evidence="1" id="KW-0732">Signal</keyword>
<evidence type="ECO:0000313" key="3">
    <source>
        <dbReference type="EMBL" id="SHI98230.1"/>
    </source>
</evidence>
<name>A0A1M6FKI1_9FLAO</name>
<dbReference type="InterPro" id="IPR027372">
    <property type="entry name" value="Phytase-like_dom"/>
</dbReference>
<dbReference type="EMBL" id="FQYY01000006">
    <property type="protein sequence ID" value="SHI98230.1"/>
    <property type="molecule type" value="Genomic_DNA"/>
</dbReference>
<evidence type="ECO:0000313" key="4">
    <source>
        <dbReference type="Proteomes" id="UP000184225"/>
    </source>
</evidence>
<organism evidence="3 4">
    <name type="scientific">Mesonia phycicola</name>
    <dbReference type="NCBI Taxonomy" id="579105"/>
    <lineage>
        <taxon>Bacteria</taxon>
        <taxon>Pseudomonadati</taxon>
        <taxon>Bacteroidota</taxon>
        <taxon>Flavobacteriia</taxon>
        <taxon>Flavobacteriales</taxon>
        <taxon>Flavobacteriaceae</taxon>
        <taxon>Mesonia</taxon>
    </lineage>
</organism>
<feature type="chain" id="PRO_5012748288" evidence="1">
    <location>
        <begin position="27"/>
        <end position="375"/>
    </location>
</feature>